<dbReference type="InterPro" id="IPR021514">
    <property type="entry name" value="DUF3176"/>
</dbReference>
<feature type="transmembrane region" description="Helical" evidence="1">
    <location>
        <begin position="33"/>
        <end position="57"/>
    </location>
</feature>
<evidence type="ECO:0000256" key="1">
    <source>
        <dbReference type="SAM" id="Phobius"/>
    </source>
</evidence>
<keyword evidence="3" id="KW-1185">Reference proteome</keyword>
<sequence>MDDQSIQLRLLNADEEAQQASSTNLSRTRLASWAWETGGIILSAALIVTLVVLLRYYDGRREPAWEHMSLNTLIAWLSTITKACVLFSASQGLGQLKWAWFSTQKRPLDDLGGFDAASRGVLGGLALIFRVRGRHFAVVGSLAIVLAVGFDPFVQNLVHYVPRSVVDASQSCLLGNTSMYNTVGPLMGGDLSYVDPVLKANVYNSLFNPSSSQTWATPQNTCSTGNCVWEPSANLAVRALCSNVTSYLERSYTYVSNGSYVKCTVTLGSNGTLSTQYLSTGSGAQPMVVTTVESESALVYQNASLPVVQYILARGSNDGTNGGGGIATDINNGTQFIATECALEPLVRSVQASVSQGVYQETLLADWATVNTTAPMDAGYSDFRVAFSPGWKNSSGLGLNSPGELFALGFEAWDSMIVFFEALFEGFVSAGSDVFEFEPSGADSYATTDALEAIFYGNFSSSCAVDDQLTCAMENVATAISKTIRDSAFTSGEESDVATTVNTNITMGHTMTTVSFVAVHWQWLLLPLFVWLLATVSWIGAVWKSGPQIPVWKNDILPLLFLYRPADRVEMVGKDIPVSFRQETRVRLNQGHLINT</sequence>
<dbReference type="EMBL" id="KV878370">
    <property type="protein sequence ID" value="OJJ42091.1"/>
    <property type="molecule type" value="Genomic_DNA"/>
</dbReference>
<dbReference type="Pfam" id="PF11374">
    <property type="entry name" value="DUF3176"/>
    <property type="match status" value="1"/>
</dbReference>
<evidence type="ECO:0000313" key="2">
    <source>
        <dbReference type="EMBL" id="OJJ42091.1"/>
    </source>
</evidence>
<reference evidence="3" key="1">
    <citation type="journal article" date="2017" name="Genome Biol.">
        <title>Comparative genomics reveals high biological diversity and specific adaptations in the industrially and medically important fungal genus Aspergillus.</title>
        <authorList>
            <person name="de Vries R.P."/>
            <person name="Riley R."/>
            <person name="Wiebenga A."/>
            <person name="Aguilar-Osorio G."/>
            <person name="Amillis S."/>
            <person name="Uchima C.A."/>
            <person name="Anderluh G."/>
            <person name="Asadollahi M."/>
            <person name="Askin M."/>
            <person name="Barry K."/>
            <person name="Battaglia E."/>
            <person name="Bayram O."/>
            <person name="Benocci T."/>
            <person name="Braus-Stromeyer S.A."/>
            <person name="Caldana C."/>
            <person name="Canovas D."/>
            <person name="Cerqueira G.C."/>
            <person name="Chen F."/>
            <person name="Chen W."/>
            <person name="Choi C."/>
            <person name="Clum A."/>
            <person name="Dos Santos R.A."/>
            <person name="Damasio A.R."/>
            <person name="Diallinas G."/>
            <person name="Emri T."/>
            <person name="Fekete E."/>
            <person name="Flipphi M."/>
            <person name="Freyberg S."/>
            <person name="Gallo A."/>
            <person name="Gournas C."/>
            <person name="Habgood R."/>
            <person name="Hainaut M."/>
            <person name="Harispe M.L."/>
            <person name="Henrissat B."/>
            <person name="Hilden K.S."/>
            <person name="Hope R."/>
            <person name="Hossain A."/>
            <person name="Karabika E."/>
            <person name="Karaffa L."/>
            <person name="Karanyi Z."/>
            <person name="Krasevec N."/>
            <person name="Kuo A."/>
            <person name="Kusch H."/>
            <person name="LaButti K."/>
            <person name="Lagendijk E.L."/>
            <person name="Lapidus A."/>
            <person name="Levasseur A."/>
            <person name="Lindquist E."/>
            <person name="Lipzen A."/>
            <person name="Logrieco A.F."/>
            <person name="MacCabe A."/>
            <person name="Maekelae M.R."/>
            <person name="Malavazi I."/>
            <person name="Melin P."/>
            <person name="Meyer V."/>
            <person name="Mielnichuk N."/>
            <person name="Miskei M."/>
            <person name="Molnar A.P."/>
            <person name="Mule G."/>
            <person name="Ngan C.Y."/>
            <person name="Orejas M."/>
            <person name="Orosz E."/>
            <person name="Ouedraogo J.P."/>
            <person name="Overkamp K.M."/>
            <person name="Park H.-S."/>
            <person name="Perrone G."/>
            <person name="Piumi F."/>
            <person name="Punt P.J."/>
            <person name="Ram A.F."/>
            <person name="Ramon A."/>
            <person name="Rauscher S."/>
            <person name="Record E."/>
            <person name="Riano-Pachon D.M."/>
            <person name="Robert V."/>
            <person name="Roehrig J."/>
            <person name="Ruller R."/>
            <person name="Salamov A."/>
            <person name="Salih N.S."/>
            <person name="Samson R.A."/>
            <person name="Sandor E."/>
            <person name="Sanguinetti M."/>
            <person name="Schuetze T."/>
            <person name="Sepcic K."/>
            <person name="Shelest E."/>
            <person name="Sherlock G."/>
            <person name="Sophianopoulou V."/>
            <person name="Squina F.M."/>
            <person name="Sun H."/>
            <person name="Susca A."/>
            <person name="Todd R.B."/>
            <person name="Tsang A."/>
            <person name="Unkles S.E."/>
            <person name="van de Wiele N."/>
            <person name="van Rossen-Uffink D."/>
            <person name="Oliveira J.V."/>
            <person name="Vesth T.C."/>
            <person name="Visser J."/>
            <person name="Yu J.-H."/>
            <person name="Zhou M."/>
            <person name="Andersen M.R."/>
            <person name="Archer D.B."/>
            <person name="Baker S.E."/>
            <person name="Benoit I."/>
            <person name="Brakhage A.A."/>
            <person name="Braus G.H."/>
            <person name="Fischer R."/>
            <person name="Frisvad J.C."/>
            <person name="Goldman G.H."/>
            <person name="Houbraken J."/>
            <person name="Oakley B."/>
            <person name="Pocsi I."/>
            <person name="Scazzocchio C."/>
            <person name="Seiboth B."/>
            <person name="vanKuyk P.A."/>
            <person name="Wortman J."/>
            <person name="Dyer P.S."/>
            <person name="Grigoriev I.V."/>
        </authorList>
    </citation>
    <scope>NUCLEOTIDE SEQUENCE [LARGE SCALE GENOMIC DNA]</scope>
    <source>
        <strain evidence="3">CBS 506.65</strain>
    </source>
</reference>
<dbReference type="PANTHER" id="PTHR35394:SF5">
    <property type="entry name" value="DUF3176 DOMAIN-CONTAINING PROTEIN"/>
    <property type="match status" value="1"/>
</dbReference>
<feature type="transmembrane region" description="Helical" evidence="1">
    <location>
        <begin position="521"/>
        <end position="543"/>
    </location>
</feature>
<dbReference type="AlphaFoldDB" id="A0A1L9S4J5"/>
<name>A0A1L9S4J5_9EURO</name>
<feature type="transmembrane region" description="Helical" evidence="1">
    <location>
        <begin position="136"/>
        <end position="154"/>
    </location>
</feature>
<dbReference type="PANTHER" id="PTHR35394">
    <property type="entry name" value="DUF3176 DOMAIN-CONTAINING PROTEIN"/>
    <property type="match status" value="1"/>
</dbReference>
<dbReference type="GeneID" id="34607386"/>
<evidence type="ECO:0000313" key="3">
    <source>
        <dbReference type="Proteomes" id="UP000184188"/>
    </source>
</evidence>
<protein>
    <submittedName>
        <fullName evidence="2">Uncharacterized protein</fullName>
    </submittedName>
</protein>
<proteinExistence type="predicted"/>
<dbReference type="VEuPathDB" id="FungiDB:ASPZODRAFT_105830"/>
<keyword evidence="1" id="KW-0472">Membrane</keyword>
<organism evidence="2 3">
    <name type="scientific">Penicilliopsis zonata CBS 506.65</name>
    <dbReference type="NCBI Taxonomy" id="1073090"/>
    <lineage>
        <taxon>Eukaryota</taxon>
        <taxon>Fungi</taxon>
        <taxon>Dikarya</taxon>
        <taxon>Ascomycota</taxon>
        <taxon>Pezizomycotina</taxon>
        <taxon>Eurotiomycetes</taxon>
        <taxon>Eurotiomycetidae</taxon>
        <taxon>Eurotiales</taxon>
        <taxon>Aspergillaceae</taxon>
        <taxon>Penicilliopsis</taxon>
    </lineage>
</organism>
<gene>
    <name evidence="2" type="ORF">ASPZODRAFT_105830</name>
</gene>
<accession>A0A1L9S4J5</accession>
<keyword evidence="1" id="KW-0812">Transmembrane</keyword>
<dbReference type="OrthoDB" id="5242705at2759"/>
<dbReference type="Proteomes" id="UP000184188">
    <property type="component" value="Unassembled WGS sequence"/>
</dbReference>
<dbReference type="STRING" id="1073090.A0A1L9S4J5"/>
<dbReference type="RefSeq" id="XP_022576601.1">
    <property type="nucleotide sequence ID" value="XM_022720921.1"/>
</dbReference>
<keyword evidence="1" id="KW-1133">Transmembrane helix</keyword>